<comment type="function">
    <text evidence="1 6">Removes the N-terminal methionine from nascent proteins. The N-terminal methionine is often cleaved when the second residue in the primary sequence is small and uncharged (Met-Ala-, Cys, Gly, Pro, Ser, Thr, or Val). Requires deformylation of the N(alpha)-formylated initiator methionine before it can be hydrolyzed.</text>
</comment>
<feature type="binding site" evidence="6">
    <location>
        <position position="233"/>
    </location>
    <ligand>
        <name>a divalent metal cation</name>
        <dbReference type="ChEBI" id="CHEBI:60240"/>
        <label>1</label>
    </ligand>
</feature>
<dbReference type="CDD" id="cd01086">
    <property type="entry name" value="MetAP1"/>
    <property type="match status" value="1"/>
</dbReference>
<feature type="binding site" evidence="6">
    <location>
        <position position="96"/>
    </location>
    <ligand>
        <name>a divalent metal cation</name>
        <dbReference type="ChEBI" id="CHEBI:60240"/>
        <label>1</label>
    </ligand>
</feature>
<evidence type="ECO:0000313" key="9">
    <source>
        <dbReference type="EMBL" id="AYN24822.1"/>
    </source>
</evidence>
<dbReference type="PANTHER" id="PTHR43330:SF27">
    <property type="entry name" value="METHIONINE AMINOPEPTIDASE"/>
    <property type="match status" value="1"/>
</dbReference>
<evidence type="ECO:0000259" key="8">
    <source>
        <dbReference type="Pfam" id="PF00557"/>
    </source>
</evidence>
<protein>
    <recommendedName>
        <fullName evidence="6 7">Methionine aminopeptidase</fullName>
        <shortName evidence="6">MAP</shortName>
        <shortName evidence="6">MetAP</shortName>
        <ecNumber evidence="6 7">3.4.11.18</ecNumber>
    </recommendedName>
    <alternativeName>
        <fullName evidence="6">Peptidase M</fullName>
    </alternativeName>
</protein>
<organism evidence="9 10">
    <name type="scientific">Buchnera aphidicola subsp. Rhopalosiphum maidis</name>
    <dbReference type="NCBI Taxonomy" id="118109"/>
    <lineage>
        <taxon>Bacteria</taxon>
        <taxon>Pseudomonadati</taxon>
        <taxon>Pseudomonadota</taxon>
        <taxon>Gammaproteobacteria</taxon>
        <taxon>Enterobacterales</taxon>
        <taxon>Erwiniaceae</taxon>
        <taxon>Buchnera</taxon>
    </lineage>
</organism>
<accession>A0A3G2I5W4</accession>
<dbReference type="PANTHER" id="PTHR43330">
    <property type="entry name" value="METHIONINE AMINOPEPTIDASE"/>
    <property type="match status" value="1"/>
</dbReference>
<dbReference type="PRINTS" id="PR00599">
    <property type="entry name" value="MAPEPTIDASE"/>
</dbReference>
<dbReference type="Gene3D" id="3.90.230.10">
    <property type="entry name" value="Creatinase/methionine aminopeptidase superfamily"/>
    <property type="match status" value="1"/>
</dbReference>
<feature type="binding site" evidence="6">
    <location>
        <position position="107"/>
    </location>
    <ligand>
        <name>a divalent metal cation</name>
        <dbReference type="ChEBI" id="CHEBI:60240"/>
        <label>2</label>
        <note>catalytic</note>
    </ligand>
</feature>
<feature type="binding site" evidence="6">
    <location>
        <position position="177"/>
    </location>
    <ligand>
        <name>substrate</name>
    </ligand>
</feature>
<evidence type="ECO:0000313" key="10">
    <source>
        <dbReference type="Proteomes" id="UP000271533"/>
    </source>
</evidence>
<dbReference type="EC" id="3.4.11.18" evidence="6 7"/>
<evidence type="ECO:0000256" key="5">
    <source>
        <dbReference type="ARBA" id="ARBA00022801"/>
    </source>
</evidence>
<dbReference type="GO" id="GO:0005829">
    <property type="term" value="C:cytosol"/>
    <property type="evidence" value="ECO:0007669"/>
    <property type="project" value="TreeGrafter"/>
</dbReference>
<keyword evidence="4 6" id="KW-0479">Metal-binding</keyword>
<feature type="binding site" evidence="6">
    <location>
        <position position="233"/>
    </location>
    <ligand>
        <name>a divalent metal cation</name>
        <dbReference type="ChEBI" id="CHEBI:60240"/>
        <label>2</label>
        <note>catalytic</note>
    </ligand>
</feature>
<dbReference type="InterPro" id="IPR036005">
    <property type="entry name" value="Creatinase/aminopeptidase-like"/>
</dbReference>
<dbReference type="GO" id="GO:0070006">
    <property type="term" value="F:metalloaminopeptidase activity"/>
    <property type="evidence" value="ECO:0007669"/>
    <property type="project" value="UniProtKB-UniRule"/>
</dbReference>
<dbReference type="InterPro" id="IPR002467">
    <property type="entry name" value="Pept_M24A_MAP1"/>
</dbReference>
<comment type="subunit">
    <text evidence="6">Monomer.</text>
</comment>
<dbReference type="InterPro" id="IPR001714">
    <property type="entry name" value="Pept_M24_MAP"/>
</dbReference>
<feature type="binding site" evidence="6">
    <location>
        <position position="170"/>
    </location>
    <ligand>
        <name>a divalent metal cation</name>
        <dbReference type="ChEBI" id="CHEBI:60240"/>
        <label>2</label>
        <note>catalytic</note>
    </ligand>
</feature>
<evidence type="ECO:0000256" key="4">
    <source>
        <dbReference type="ARBA" id="ARBA00022723"/>
    </source>
</evidence>
<keyword evidence="3 6" id="KW-0645">Protease</keyword>
<dbReference type="PROSITE" id="PS00680">
    <property type="entry name" value="MAP_1"/>
    <property type="match status" value="1"/>
</dbReference>
<gene>
    <name evidence="6 9" type="primary">map</name>
    <name evidence="9" type="ORF">D8S97_02600</name>
</gene>
<dbReference type="SUPFAM" id="SSF55920">
    <property type="entry name" value="Creatinase/aminopeptidase"/>
    <property type="match status" value="1"/>
</dbReference>
<sequence length="261" mass="29553">MSCIIKTESEIKKMKVSGKIAAEVLEMIEHYIKPNISTEEINNICHDFIIKKKAVSACLGYHGFPKSICVSVNDVVCHGIPNKNQILKSGDIVNIDVTIIKKDYHADTSKMFLVGKTSILSQRLCKIAQESLYKSLNILKPGIPLYKIGEVIQNYVENNNFSVVKEYCGHGIGRSFHEEPYVLHYKNKSDIFLEKGMIFTIEPMINAGSHEVRCMKDGWTVKTKDHSLSAQYEHTVLITKDGCDILTWQKNETIPSKFINK</sequence>
<comment type="catalytic activity">
    <reaction evidence="6 7">
        <text>Release of N-terminal amino acids, preferentially methionine, from peptides and arylamides.</text>
        <dbReference type="EC" id="3.4.11.18"/>
    </reaction>
</comment>
<feature type="binding site" evidence="6">
    <location>
        <position position="202"/>
    </location>
    <ligand>
        <name>a divalent metal cation</name>
        <dbReference type="ChEBI" id="CHEBI:60240"/>
        <label>2</label>
        <note>catalytic</note>
    </ligand>
</feature>
<evidence type="ECO:0000256" key="7">
    <source>
        <dbReference type="RuleBase" id="RU003653"/>
    </source>
</evidence>
<dbReference type="Pfam" id="PF00557">
    <property type="entry name" value="Peptidase_M24"/>
    <property type="match status" value="1"/>
</dbReference>
<dbReference type="GO" id="GO:0046872">
    <property type="term" value="F:metal ion binding"/>
    <property type="evidence" value="ECO:0007669"/>
    <property type="project" value="UniProtKB-UniRule"/>
</dbReference>
<feature type="binding site" evidence="6">
    <location>
        <position position="107"/>
    </location>
    <ligand>
        <name>a divalent metal cation</name>
        <dbReference type="ChEBI" id="CHEBI:60240"/>
        <label>1</label>
    </ligand>
</feature>
<comment type="similarity">
    <text evidence="6">Belongs to the peptidase M24A family. Methionine aminopeptidase type 1 subfamily.</text>
</comment>
<dbReference type="EMBL" id="CP032759">
    <property type="protein sequence ID" value="AYN24822.1"/>
    <property type="molecule type" value="Genomic_DNA"/>
</dbReference>
<feature type="binding site" evidence="6">
    <location>
        <position position="78"/>
    </location>
    <ligand>
        <name>substrate</name>
    </ligand>
</feature>
<dbReference type="Proteomes" id="UP000271533">
    <property type="component" value="Chromosome"/>
</dbReference>
<name>A0A3G2I5W4_BUCRM</name>
<dbReference type="AlphaFoldDB" id="A0A3G2I5W4"/>
<proteinExistence type="inferred from homology"/>
<reference evidence="9 10" key="1">
    <citation type="submission" date="2018-10" db="EMBL/GenBank/DDBJ databases">
        <title>Genome sequence of the corn leaf aphid (Rhopalosiphum maidis Fitch).</title>
        <authorList>
            <person name="Chen W."/>
            <person name="Shakir S."/>
            <person name="Bigham M."/>
            <person name="Fei Z."/>
            <person name="Jander G."/>
        </authorList>
    </citation>
    <scope>NUCLEOTIDE SEQUENCE [LARGE SCALE GENOMIC DNA]</scope>
    <source>
        <strain evidence="9 10">BTI</strain>
    </source>
</reference>
<evidence type="ECO:0000256" key="3">
    <source>
        <dbReference type="ARBA" id="ARBA00022670"/>
    </source>
</evidence>
<comment type="cofactor">
    <cofactor evidence="6">
        <name>Co(2+)</name>
        <dbReference type="ChEBI" id="CHEBI:48828"/>
    </cofactor>
    <cofactor evidence="6">
        <name>Zn(2+)</name>
        <dbReference type="ChEBI" id="CHEBI:29105"/>
    </cofactor>
    <cofactor evidence="6">
        <name>Mn(2+)</name>
        <dbReference type="ChEBI" id="CHEBI:29035"/>
    </cofactor>
    <cofactor evidence="6">
        <name>Fe(2+)</name>
        <dbReference type="ChEBI" id="CHEBI:29033"/>
    </cofactor>
    <text evidence="6">Binds 2 divalent metal cations per subunit. Has a high-affinity and a low affinity metal-binding site. The true nature of the physiological cofactor is under debate. The enzyme is active with cobalt, zinc, manganese or divalent iron ions. Most likely, methionine aminopeptidases function as mononuclear Fe(2+)-metalloproteases under physiological conditions, and the catalytically relevant metal-binding site has been assigned to the histidine-containing high-affinity site.</text>
</comment>
<dbReference type="InterPro" id="IPR000994">
    <property type="entry name" value="Pept_M24"/>
</dbReference>
<feature type="domain" description="Peptidase M24" evidence="8">
    <location>
        <begin position="13"/>
        <end position="240"/>
    </location>
</feature>
<evidence type="ECO:0000256" key="6">
    <source>
        <dbReference type="HAMAP-Rule" id="MF_01974"/>
    </source>
</evidence>
<evidence type="ECO:0000256" key="1">
    <source>
        <dbReference type="ARBA" id="ARBA00002521"/>
    </source>
</evidence>
<keyword evidence="5 6" id="KW-0378">Hydrolase</keyword>
<keyword evidence="2 6" id="KW-0031">Aminopeptidase</keyword>
<dbReference type="NCBIfam" id="TIGR00500">
    <property type="entry name" value="met_pdase_I"/>
    <property type="match status" value="1"/>
</dbReference>
<dbReference type="OrthoDB" id="9802055at2"/>
<evidence type="ECO:0000256" key="2">
    <source>
        <dbReference type="ARBA" id="ARBA00022438"/>
    </source>
</evidence>
<dbReference type="GO" id="GO:0004239">
    <property type="term" value="F:initiator methionyl aminopeptidase activity"/>
    <property type="evidence" value="ECO:0007669"/>
    <property type="project" value="UniProtKB-UniRule"/>
</dbReference>
<dbReference type="GO" id="GO:0006508">
    <property type="term" value="P:proteolysis"/>
    <property type="evidence" value="ECO:0007669"/>
    <property type="project" value="UniProtKB-KW"/>
</dbReference>
<dbReference type="RefSeq" id="WP_158361435.1">
    <property type="nucleotide sequence ID" value="NZ_CP032759.1"/>
</dbReference>
<dbReference type="HAMAP" id="MF_01974">
    <property type="entry name" value="MetAP_1"/>
    <property type="match status" value="1"/>
</dbReference>